<feature type="repeat" description="WD" evidence="3">
    <location>
        <begin position="532"/>
        <end position="566"/>
    </location>
</feature>
<dbReference type="Pfam" id="PF00400">
    <property type="entry name" value="WD40"/>
    <property type="match status" value="7"/>
</dbReference>
<keyword evidence="2" id="KW-0677">Repeat</keyword>
<feature type="repeat" description="WD" evidence="3">
    <location>
        <begin position="488"/>
        <end position="529"/>
    </location>
</feature>
<evidence type="ECO:0000256" key="3">
    <source>
        <dbReference type="PROSITE-ProRule" id="PRU00221"/>
    </source>
</evidence>
<keyword evidence="1 3" id="KW-0853">WD repeat</keyword>
<sequence length="610" mass="64368">MSYNKAGVYPPNPVTTRGRACKISSDGKGEKLVYVNEKAVVIRDIRNLAQSITYTQHLTPPTIARLSPSGYYCASADASGTVRVWDVAGSDQILKLESKSLLGGRANDLAWDSESKRLVVVGEGRESFGKAILVDGGTSCGEISGHSKAINAVTLRPKRPFRAVTCGDDGNIVLLNGVPYKFSKIIKSHSSFINDVQYAPSGDVFASVGADGKVFLYEGAEGDIKGELSAGASSSSLYGLAFSPDSASLATSSASSIIQLYDPSTLSATTSFNLSFSSSSDPSSQQLGLTYLTPQTLASVSLSGALHILDTREPDRRTSLLGPTRGITATGFVTGETEGTFWAGGFDGGVKRLEENTWKDVVGVGHGGQLVGFANGVDGVWSAGWDDSVREVKQGEYSSNTLPTGAQPTSIASLSAKDLVAVSTGQAVDVLVSGKKVASRSFEGERVLSVDLADGLLAVGTEANKVYVFEFSKEAPEKLSSANPTTTFTDNRNPVYVVSFNPEGTLLAAGESGGKIQVYDITGRKIKISGRWGSHTGRITSLRWTTDGKHCASSSLDTNVFVWSVERPLRSIKIPNAHAGGATGVEWVNPSRLASAGSDATVRFWDIVFH</sequence>
<dbReference type="GO" id="GO:0030864">
    <property type="term" value="C:cortical actin cytoskeleton"/>
    <property type="evidence" value="ECO:0007669"/>
    <property type="project" value="TreeGrafter"/>
</dbReference>
<evidence type="ECO:0000313" key="4">
    <source>
        <dbReference type="EMBL" id="CED84373.1"/>
    </source>
</evidence>
<dbReference type="InterPro" id="IPR015943">
    <property type="entry name" value="WD40/YVTN_repeat-like_dom_sf"/>
</dbReference>
<dbReference type="PANTHER" id="PTHR19856">
    <property type="entry name" value="WD-REPEATCONTAINING PROTEIN WDR1"/>
    <property type="match status" value="1"/>
</dbReference>
<protein>
    <submittedName>
        <fullName evidence="4">WD40 repeat stress protein/actin interacting protein</fullName>
    </submittedName>
</protein>
<dbReference type="PROSITE" id="PS50082">
    <property type="entry name" value="WD_REPEATS_2"/>
    <property type="match status" value="5"/>
</dbReference>
<feature type="repeat" description="WD" evidence="3">
    <location>
        <begin position="575"/>
        <end position="610"/>
    </location>
</feature>
<proteinExistence type="predicted"/>
<dbReference type="SUPFAM" id="SSF50978">
    <property type="entry name" value="WD40 repeat-like"/>
    <property type="match status" value="3"/>
</dbReference>
<dbReference type="Gene3D" id="2.130.10.10">
    <property type="entry name" value="YVTN repeat-like/Quinoprotein amine dehydrogenase"/>
    <property type="match status" value="2"/>
</dbReference>
<dbReference type="InterPro" id="IPR001680">
    <property type="entry name" value="WD40_rpt"/>
</dbReference>
<feature type="repeat" description="WD" evidence="3">
    <location>
        <begin position="54"/>
        <end position="95"/>
    </location>
</feature>
<dbReference type="InterPro" id="IPR019775">
    <property type="entry name" value="WD40_repeat_CS"/>
</dbReference>
<evidence type="ECO:0000256" key="1">
    <source>
        <dbReference type="ARBA" id="ARBA00022574"/>
    </source>
</evidence>
<dbReference type="FunFam" id="2.130.10.10:FF:000102">
    <property type="entry name" value="Actin-interacting protein 1"/>
    <property type="match status" value="1"/>
</dbReference>
<accession>A0A0F7SWD4</accession>
<dbReference type="GO" id="GO:0030042">
    <property type="term" value="P:actin filament depolymerization"/>
    <property type="evidence" value="ECO:0007669"/>
    <property type="project" value="TreeGrafter"/>
</dbReference>
<dbReference type="PANTHER" id="PTHR19856:SF0">
    <property type="entry name" value="WD REPEAT-CONTAINING PROTEIN 1"/>
    <property type="match status" value="1"/>
</dbReference>
<evidence type="ECO:0000256" key="2">
    <source>
        <dbReference type="ARBA" id="ARBA00022737"/>
    </source>
</evidence>
<reference evidence="4" key="1">
    <citation type="submission" date="2014-08" db="EMBL/GenBank/DDBJ databases">
        <authorList>
            <person name="Sharma Rahul"/>
            <person name="Thines Marco"/>
        </authorList>
    </citation>
    <scope>NUCLEOTIDE SEQUENCE</scope>
</reference>
<dbReference type="EMBL" id="LN483166">
    <property type="protein sequence ID" value="CED84373.1"/>
    <property type="molecule type" value="Genomic_DNA"/>
</dbReference>
<feature type="repeat" description="WD" evidence="3">
    <location>
        <begin position="186"/>
        <end position="218"/>
    </location>
</feature>
<dbReference type="PROSITE" id="PS50294">
    <property type="entry name" value="WD_REPEATS_REGION"/>
    <property type="match status" value="2"/>
</dbReference>
<name>A0A0F7SWD4_PHARH</name>
<dbReference type="AlphaFoldDB" id="A0A0F7SWD4"/>
<dbReference type="InterPro" id="IPR036322">
    <property type="entry name" value="WD40_repeat_dom_sf"/>
</dbReference>
<dbReference type="PROSITE" id="PS00678">
    <property type="entry name" value="WD_REPEATS_1"/>
    <property type="match status" value="1"/>
</dbReference>
<organism evidence="4">
    <name type="scientific">Phaffia rhodozyma</name>
    <name type="common">Yeast</name>
    <name type="synonym">Xanthophyllomyces dendrorhous</name>
    <dbReference type="NCBI Taxonomy" id="264483"/>
    <lineage>
        <taxon>Eukaryota</taxon>
        <taxon>Fungi</taxon>
        <taxon>Dikarya</taxon>
        <taxon>Basidiomycota</taxon>
        <taxon>Agaricomycotina</taxon>
        <taxon>Tremellomycetes</taxon>
        <taxon>Cystofilobasidiales</taxon>
        <taxon>Mrakiaceae</taxon>
        <taxon>Phaffia</taxon>
    </lineage>
</organism>
<dbReference type="GO" id="GO:0051015">
    <property type="term" value="F:actin filament binding"/>
    <property type="evidence" value="ECO:0007669"/>
    <property type="project" value="TreeGrafter"/>
</dbReference>
<dbReference type="SMART" id="SM00320">
    <property type="entry name" value="WD40"/>
    <property type="match status" value="8"/>
</dbReference>